<feature type="compositionally biased region" description="Low complexity" evidence="3">
    <location>
        <begin position="196"/>
        <end position="224"/>
    </location>
</feature>
<dbReference type="GO" id="GO:0005737">
    <property type="term" value="C:cytoplasm"/>
    <property type="evidence" value="ECO:0007669"/>
    <property type="project" value="TreeGrafter"/>
</dbReference>
<feature type="region of interest" description="Disordered" evidence="3">
    <location>
        <begin position="193"/>
        <end position="248"/>
    </location>
</feature>
<evidence type="ECO:0000256" key="3">
    <source>
        <dbReference type="SAM" id="MobiDB-lite"/>
    </source>
</evidence>
<keyword evidence="2" id="KW-0175">Coiled coil</keyword>
<sequence>MNLQTDVIYCLLYRVTIMAEDEICRPVPAPRRLYPELSKTQYENVSVDLINKNLNINSENIQNNVSCSDKVPNNKVFLLYPTLKEETEKLNSPKTILTETNDLYGPNANEDINLYSQPTPAPRPRKTAKIMKHKFMKNAIIKPTINEIETLCTDLSLDNRPLRRAPDLPPKIFANIDRDREMREIREIREIRQRSHSISSEFSTTSSNTFNNNNNNTNNDSSDTLESRGKFSPNKTYPPLTAKCLSQRSSSSSLAESIDSSDNFRYKSPSPGYVNVEYDEDHHNNADMSSQTFCNIEKSPVINIINNIDNDLLKSLGTTSKLLTESIGERVVSKAKGAKHKFDKNLKNSSEILSNIGFETTHRLKTLGSNLNLIKRDKSKDNMSISQLNSDRPQTVPPNDTVFNTITFSSPLSRKSGGICDLTSNERLDSSYEVPRSVKPINSAYTFKSSVKTEFTRNSVISKSLVIPKSNSEQCNSNLNRVLDELSPRFPDNVCRDSMDLPSPPMPTIPAPILTEQMENLNSPEPVYGKLNPIQPPARQKRRKNCEEIQMRRQLTTLTPTSDECSVRVNVDSMELQKLNSEAEEAEREESLILRQLINAEEKCTPIPERSDSWEYYEESNANNSQDSSSPEPEPIYVNQEITYGNVFEMATSNKDLLTPQNTLVSITEEDSDNDGEQGAVGGVAEPPKAIIDEFDPLIKRKASTICRSDKSNQLLLLEYLLEEETYGAIKKTHSNSDDELSMCTSEEDNINVSNVAASNKKKPEESKASSLPVARTSTAVCPAKTQTANSKSSKSMQIVHQNAQLLSDSVENIISDTNDVEKQAKPYLSHVEDKPSSNVAVDLARPSENRSQWFVGESRDSSDPKCLKSNKLSIDDGESPPSYLEAIGDKSSSGDTIKTRSSRFKNTMNVFSNVMTRVDALKRKTSFKSAQKSVEVKVTLQMIPRPTLSPLFVRYEGHLVRFPSGVVEDILKEMQNRKAVLRDRQFQTFLDQEMKTPKESISLENITTVQCVSNSRVTDNSTHFYCFEITTTIPKNGNGFVGNVQQMSNPNLIMTSGSSGNVKHQRVSHLYGVSKESERDIWMQKILESLTNSVPTKYTCHYYRAGWCYLKNSITSEWSGTWLVLKKSQRRLVFVTEISGNIEKMDLRKARCIVLKESDDSIKNLHVESGPMLMIDAPPFTVYIIMSAPRETKVWRNIIREVAHNNGFSLVDQQLTKFNVPVIVDKCINFVYIHGSMSEGIYRKSGSENSIHKLMSAFRADAFNVEITRNEYNEHDVANVLKRFMRDLPERLMGKLSESFMCISELEANSEKITLYKELLARLNIIERETLKKIVGHLAFISSQLNKNKMSIQNLTMIWGPTLIQSIQAEEMIYSQKEADVLTDLIKFNKDLFPLTADELKKEQEMLMCLQKYYAAAETLTDSVKKSGDLKMWITLNPNPENTTETPMDYSLRDRKDKTQVNVTISPTKTAYEVCQELASKMNLSTHQITLYEIILNGNLERPLHHDIKVFDVVLNWSYWPDDDRRNNILVVKPIEILNEVQRAVKNLAIITPGKELKFVDNRTKSFKSYQCELRDGKIVISKKEKNEKNTIVREIFLHSAIAYLGCEKKREFPWSWAITFVEKTQTQILRSRDTPYIGHVLAGSEWVDRTIWYSSIWYCLYGDNILPPAEIIIE</sequence>
<feature type="domain" description="Rho-GAP" evidence="5">
    <location>
        <begin position="1214"/>
        <end position="1394"/>
    </location>
</feature>
<dbReference type="SUPFAM" id="SSF54236">
    <property type="entry name" value="Ubiquitin-like"/>
    <property type="match status" value="1"/>
</dbReference>
<dbReference type="InterPro" id="IPR000198">
    <property type="entry name" value="RhoGAP_dom"/>
</dbReference>
<evidence type="ECO:0000259" key="4">
    <source>
        <dbReference type="PROSITE" id="PS50003"/>
    </source>
</evidence>
<evidence type="ECO:0000256" key="1">
    <source>
        <dbReference type="ARBA" id="ARBA00022468"/>
    </source>
</evidence>
<dbReference type="GO" id="GO:0005096">
    <property type="term" value="F:GTPase activator activity"/>
    <property type="evidence" value="ECO:0007669"/>
    <property type="project" value="UniProtKB-KW"/>
</dbReference>
<dbReference type="SMART" id="SM00233">
    <property type="entry name" value="PH"/>
    <property type="match status" value="3"/>
</dbReference>
<dbReference type="GO" id="GO:0071944">
    <property type="term" value="C:cell periphery"/>
    <property type="evidence" value="ECO:0007669"/>
    <property type="project" value="UniProtKB-ARBA"/>
</dbReference>
<dbReference type="Pfam" id="PF00620">
    <property type="entry name" value="RhoGAP"/>
    <property type="match status" value="1"/>
</dbReference>
<keyword evidence="7" id="KW-1185">Reference proteome</keyword>
<evidence type="ECO:0000256" key="2">
    <source>
        <dbReference type="SAM" id="Coils"/>
    </source>
</evidence>
<name>A0A1B0FD19_GLOMM</name>
<organism evidence="6 7">
    <name type="scientific">Glossina morsitans morsitans</name>
    <name type="common">Savannah tsetse fly</name>
    <dbReference type="NCBI Taxonomy" id="37546"/>
    <lineage>
        <taxon>Eukaryota</taxon>
        <taxon>Metazoa</taxon>
        <taxon>Ecdysozoa</taxon>
        <taxon>Arthropoda</taxon>
        <taxon>Hexapoda</taxon>
        <taxon>Insecta</taxon>
        <taxon>Pterygota</taxon>
        <taxon>Neoptera</taxon>
        <taxon>Endopterygota</taxon>
        <taxon>Diptera</taxon>
        <taxon>Brachycera</taxon>
        <taxon>Muscomorpha</taxon>
        <taxon>Hippoboscoidea</taxon>
        <taxon>Glossinidae</taxon>
        <taxon>Glossina</taxon>
    </lineage>
</organism>
<accession>A0A1B0FD19</accession>
<feature type="region of interest" description="Disordered" evidence="3">
    <location>
        <begin position="852"/>
        <end position="899"/>
    </location>
</feature>
<dbReference type="PROSITE" id="PS50003">
    <property type="entry name" value="PH_DOMAIN"/>
    <property type="match status" value="1"/>
</dbReference>
<dbReference type="InterPro" id="IPR008936">
    <property type="entry name" value="Rho_GTPase_activation_prot"/>
</dbReference>
<dbReference type="GO" id="GO:0048699">
    <property type="term" value="P:generation of neurons"/>
    <property type="evidence" value="ECO:0007669"/>
    <property type="project" value="UniProtKB-ARBA"/>
</dbReference>
<dbReference type="SUPFAM" id="SSF48350">
    <property type="entry name" value="GTPase activation domain, GAP"/>
    <property type="match status" value="1"/>
</dbReference>
<proteinExistence type="predicted"/>
<dbReference type="PANTHER" id="PTHR45899">
    <property type="entry name" value="RHO GTPASE ACTIVATING PROTEIN AT 15B, ISOFORM C"/>
    <property type="match status" value="1"/>
</dbReference>
<dbReference type="InterPro" id="IPR011993">
    <property type="entry name" value="PH-like_dom_sf"/>
</dbReference>
<feature type="coiled-coil region" evidence="2">
    <location>
        <begin position="569"/>
        <end position="603"/>
    </location>
</feature>
<dbReference type="PANTHER" id="PTHR45899:SF2">
    <property type="entry name" value="RHO GTPASE ACTIVATING PROTEIN AT 15B, ISOFORM C"/>
    <property type="match status" value="1"/>
</dbReference>
<dbReference type="Gene3D" id="2.30.29.30">
    <property type="entry name" value="Pleckstrin-homology domain (PH domain)/Phosphotyrosine-binding domain (PTB)"/>
    <property type="match status" value="1"/>
</dbReference>
<protein>
    <recommendedName>
        <fullName evidence="8">Rho-GAP domain-containing protein</fullName>
    </recommendedName>
</protein>
<dbReference type="SUPFAM" id="SSF50729">
    <property type="entry name" value="PH domain-like"/>
    <property type="match status" value="2"/>
</dbReference>
<dbReference type="InterPro" id="IPR029071">
    <property type="entry name" value="Ubiquitin-like_domsf"/>
</dbReference>
<dbReference type="Gene3D" id="3.10.20.90">
    <property type="entry name" value="Phosphatidylinositol 3-kinase Catalytic Subunit, Chain A, domain 1"/>
    <property type="match status" value="1"/>
</dbReference>
<dbReference type="GO" id="GO:0007165">
    <property type="term" value="P:signal transduction"/>
    <property type="evidence" value="ECO:0007669"/>
    <property type="project" value="InterPro"/>
</dbReference>
<keyword evidence="1" id="KW-0343">GTPase activation</keyword>
<feature type="compositionally biased region" description="Basic and acidic residues" evidence="3">
    <location>
        <begin position="858"/>
        <end position="867"/>
    </location>
</feature>
<feature type="domain" description="PH" evidence="4">
    <location>
        <begin position="953"/>
        <end position="1092"/>
    </location>
</feature>
<evidence type="ECO:0000313" key="6">
    <source>
        <dbReference type="EnsemblMetazoa" id="GMOY001489-PA"/>
    </source>
</evidence>
<dbReference type="EMBL" id="CCAG010018887">
    <property type="status" value="NOT_ANNOTATED_CDS"/>
    <property type="molecule type" value="Genomic_DNA"/>
</dbReference>
<dbReference type="PhylomeDB" id="A0A1B0FD19"/>
<reference evidence="6" key="1">
    <citation type="submission" date="2020-05" db="UniProtKB">
        <authorList>
            <consortium name="EnsemblMetazoa"/>
        </authorList>
    </citation>
    <scope>IDENTIFICATION</scope>
    <source>
        <strain evidence="6">Yale</strain>
    </source>
</reference>
<evidence type="ECO:0000313" key="7">
    <source>
        <dbReference type="Proteomes" id="UP000092444"/>
    </source>
</evidence>
<dbReference type="EnsemblMetazoa" id="GMOY001489-RA">
    <property type="protein sequence ID" value="GMOY001489-PA"/>
    <property type="gene ID" value="GMOY001489"/>
</dbReference>
<dbReference type="VEuPathDB" id="VectorBase:GMOY001489"/>
<dbReference type="SMART" id="SM00324">
    <property type="entry name" value="RhoGAP"/>
    <property type="match status" value="1"/>
</dbReference>
<dbReference type="InterPro" id="IPR001849">
    <property type="entry name" value="PH_domain"/>
</dbReference>
<evidence type="ECO:0008006" key="8">
    <source>
        <dbReference type="Google" id="ProtNLM"/>
    </source>
</evidence>
<dbReference type="STRING" id="37546.A0A1B0FD19"/>
<dbReference type="Proteomes" id="UP000092444">
    <property type="component" value="Unassembled WGS sequence"/>
</dbReference>
<dbReference type="GO" id="GO:0005547">
    <property type="term" value="F:phosphatidylinositol-3,4,5-trisphosphate binding"/>
    <property type="evidence" value="ECO:0007669"/>
    <property type="project" value="TreeGrafter"/>
</dbReference>
<dbReference type="InterPro" id="IPR052227">
    <property type="entry name" value="Arf-Rho-GAP_ANK-PH_domain"/>
</dbReference>
<dbReference type="Gene3D" id="1.10.555.10">
    <property type="entry name" value="Rho GTPase activation protein"/>
    <property type="match status" value="1"/>
</dbReference>
<dbReference type="CDD" id="cd17113">
    <property type="entry name" value="RA_ARAPs"/>
    <property type="match status" value="1"/>
</dbReference>
<dbReference type="PROSITE" id="PS50238">
    <property type="entry name" value="RHOGAP"/>
    <property type="match status" value="1"/>
</dbReference>
<dbReference type="Pfam" id="PF21989">
    <property type="entry name" value="RA_2"/>
    <property type="match status" value="1"/>
</dbReference>
<evidence type="ECO:0000259" key="5">
    <source>
        <dbReference type="PROSITE" id="PS50238"/>
    </source>
</evidence>